<keyword evidence="3" id="KW-1185">Reference proteome</keyword>
<dbReference type="Proteomes" id="UP000002941">
    <property type="component" value="Unassembled WGS sequence"/>
</dbReference>
<organism evidence="2 3">
    <name type="scientific">Actinomyces massiliensis F0489</name>
    <dbReference type="NCBI Taxonomy" id="1125718"/>
    <lineage>
        <taxon>Bacteria</taxon>
        <taxon>Bacillati</taxon>
        <taxon>Actinomycetota</taxon>
        <taxon>Actinomycetes</taxon>
        <taxon>Actinomycetales</taxon>
        <taxon>Actinomycetaceae</taxon>
        <taxon>Actinomyces</taxon>
    </lineage>
</organism>
<accession>J0WKK9</accession>
<dbReference type="AlphaFoldDB" id="J0WKK9"/>
<dbReference type="EMBL" id="AKFT01000209">
    <property type="protein sequence ID" value="EJF37071.1"/>
    <property type="molecule type" value="Genomic_DNA"/>
</dbReference>
<evidence type="ECO:0000313" key="2">
    <source>
        <dbReference type="EMBL" id="EJF37071.1"/>
    </source>
</evidence>
<sequence>MPQSTAATRVMVGFSWVGSGAQRDLSTSTEQDPTNRAR</sequence>
<proteinExistence type="predicted"/>
<name>J0WKK9_9ACTO</name>
<reference evidence="2 3" key="1">
    <citation type="submission" date="2012-05" db="EMBL/GenBank/DDBJ databases">
        <authorList>
            <person name="Harkins D.M."/>
            <person name="Madupu R."/>
            <person name="Durkin A.S."/>
            <person name="Torralba M."/>
            <person name="Methe B."/>
            <person name="Sutton G.G."/>
            <person name="Nelson K.E."/>
        </authorList>
    </citation>
    <scope>NUCLEOTIDE SEQUENCE [LARGE SCALE GENOMIC DNA]</scope>
    <source>
        <strain evidence="2 3">F0489</strain>
    </source>
</reference>
<evidence type="ECO:0000313" key="3">
    <source>
        <dbReference type="Proteomes" id="UP000002941"/>
    </source>
</evidence>
<feature type="region of interest" description="Disordered" evidence="1">
    <location>
        <begin position="17"/>
        <end position="38"/>
    </location>
</feature>
<protein>
    <submittedName>
        <fullName evidence="2">Uncharacterized protein</fullName>
    </submittedName>
</protein>
<evidence type="ECO:0000256" key="1">
    <source>
        <dbReference type="SAM" id="MobiDB-lite"/>
    </source>
</evidence>
<gene>
    <name evidence="2" type="ORF">HMPREF1318_0910</name>
</gene>
<comment type="caution">
    <text evidence="2">The sequence shown here is derived from an EMBL/GenBank/DDBJ whole genome shotgun (WGS) entry which is preliminary data.</text>
</comment>